<feature type="region of interest" description="Disordered" evidence="1">
    <location>
        <begin position="60"/>
        <end position="225"/>
    </location>
</feature>
<evidence type="ECO:0000313" key="4">
    <source>
        <dbReference type="Proteomes" id="UP000799302"/>
    </source>
</evidence>
<dbReference type="PANTHER" id="PTHR31527:SF0">
    <property type="entry name" value="RE64534P"/>
    <property type="match status" value="1"/>
</dbReference>
<name>A0A6A6UTN4_9PEZI</name>
<evidence type="ECO:0000259" key="2">
    <source>
        <dbReference type="Pfam" id="PF09347"/>
    </source>
</evidence>
<feature type="domain" description="DUF1989" evidence="2">
    <location>
        <begin position="22"/>
        <end position="60"/>
    </location>
</feature>
<dbReference type="InterPro" id="IPR018959">
    <property type="entry name" value="DUF1989"/>
</dbReference>
<protein>
    <recommendedName>
        <fullName evidence="2">DUF1989 domain-containing protein</fullName>
    </recommendedName>
</protein>
<feature type="compositionally biased region" description="Acidic residues" evidence="1">
    <location>
        <begin position="64"/>
        <end position="83"/>
    </location>
</feature>
<reference evidence="3" key="1">
    <citation type="journal article" date="2020" name="Stud. Mycol.">
        <title>101 Dothideomycetes genomes: a test case for predicting lifestyles and emergence of pathogens.</title>
        <authorList>
            <person name="Haridas S."/>
            <person name="Albert R."/>
            <person name="Binder M."/>
            <person name="Bloem J."/>
            <person name="Labutti K."/>
            <person name="Salamov A."/>
            <person name="Andreopoulos B."/>
            <person name="Baker S."/>
            <person name="Barry K."/>
            <person name="Bills G."/>
            <person name="Bluhm B."/>
            <person name="Cannon C."/>
            <person name="Castanera R."/>
            <person name="Culley D."/>
            <person name="Daum C."/>
            <person name="Ezra D."/>
            <person name="Gonzalez J."/>
            <person name="Henrissat B."/>
            <person name="Kuo A."/>
            <person name="Liang C."/>
            <person name="Lipzen A."/>
            <person name="Lutzoni F."/>
            <person name="Magnuson J."/>
            <person name="Mondo S."/>
            <person name="Nolan M."/>
            <person name="Ohm R."/>
            <person name="Pangilinan J."/>
            <person name="Park H.-J."/>
            <person name="Ramirez L."/>
            <person name="Alfaro M."/>
            <person name="Sun H."/>
            <person name="Tritt A."/>
            <person name="Yoshinaga Y."/>
            <person name="Zwiers L.-H."/>
            <person name="Turgeon B."/>
            <person name="Goodwin S."/>
            <person name="Spatafora J."/>
            <person name="Crous P."/>
            <person name="Grigoriev I."/>
        </authorList>
    </citation>
    <scope>NUCLEOTIDE SEQUENCE</scope>
    <source>
        <strain evidence="3">CBS 115976</strain>
    </source>
</reference>
<feature type="region of interest" description="Disordered" evidence="1">
    <location>
        <begin position="499"/>
        <end position="625"/>
    </location>
</feature>
<dbReference type="OrthoDB" id="504708at2759"/>
<dbReference type="PANTHER" id="PTHR31527">
    <property type="entry name" value="RE64534P"/>
    <property type="match status" value="1"/>
</dbReference>
<feature type="compositionally biased region" description="Basic and acidic residues" evidence="1">
    <location>
        <begin position="174"/>
        <end position="186"/>
    </location>
</feature>
<evidence type="ECO:0000256" key="1">
    <source>
        <dbReference type="SAM" id="MobiDB-lite"/>
    </source>
</evidence>
<feature type="compositionally biased region" description="Basic and acidic residues" evidence="1">
    <location>
        <begin position="106"/>
        <end position="153"/>
    </location>
</feature>
<feature type="region of interest" description="Disordered" evidence="1">
    <location>
        <begin position="1"/>
        <end position="23"/>
    </location>
</feature>
<feature type="domain" description="DUF1989" evidence="2">
    <location>
        <begin position="309"/>
        <end position="449"/>
    </location>
</feature>
<feature type="compositionally biased region" description="Basic and acidic residues" evidence="1">
    <location>
        <begin position="1"/>
        <end position="11"/>
    </location>
</feature>
<gene>
    <name evidence="3" type="ORF">BT63DRAFT_475096</name>
</gene>
<keyword evidence="4" id="KW-1185">Reference proteome</keyword>
<feature type="compositionally biased region" description="Low complexity" evidence="1">
    <location>
        <begin position="525"/>
        <end position="562"/>
    </location>
</feature>
<dbReference type="Pfam" id="PF09347">
    <property type="entry name" value="DUF1989"/>
    <property type="match status" value="2"/>
</dbReference>
<proteinExistence type="predicted"/>
<sequence length="625" mass="67361">MSNFLKSKEPEIPPAATGTKQTIQARHGTATFVPKGHTLKIINTYGRQVVDTWAFALHAPPTQEEWDEDNQDGNEIKEEDETAEENKEQSGDSSQVLVEAQTPTPPKEEENKSENAEDSKEGAEEKAEEPKTPVKEDAENKDEGAEGTEKNEGEQSPAEQTRRSWASYVPSIRKQPEDGKPKEATPEKAPASASKGWSSYIPSVPSVRGTKKPDDGKPKEQKSWSSYLSAGQGFNSYLPNSGSISSFAALHQRDPTKSVAEQMYDFSKTPVGAAGISVASGSGYASSIYAAYSAYTKTAGDSAGQPGMEFLSMPHTRASTQHLSPQVGDLLVSNLRAPILSLIEDTSPGAHDTLIAACDPLRYRELGVKKWEEHGSCAENLVLALSELNARVGLKGRKAIGADVTVNAVPAPLNLFMNIPWTEEGGLSFEPPRGKRGDYVRFRAERDVVVVMSACPQDVLEINGGKPMVAHFVVESPSEEDKKIADARTADAQRIIEKARLRTGEEKKKPAPARQSSSASNAGKPVPVRQPSASSSRPPATARQSSAASRPSRPAVARQPSSNRPPPPKLTRGSVSRGSSSQMSVPRKETQRVEPSEPSPPPTPAKKKPRKLERRTSAAPAARRG</sequence>
<dbReference type="Proteomes" id="UP000799302">
    <property type="component" value="Unassembled WGS sequence"/>
</dbReference>
<dbReference type="EMBL" id="MU004230">
    <property type="protein sequence ID" value="KAF2675492.1"/>
    <property type="molecule type" value="Genomic_DNA"/>
</dbReference>
<feature type="compositionally biased region" description="Low complexity" evidence="1">
    <location>
        <begin position="572"/>
        <end position="585"/>
    </location>
</feature>
<dbReference type="AlphaFoldDB" id="A0A6A6UTN4"/>
<evidence type="ECO:0000313" key="3">
    <source>
        <dbReference type="EMBL" id="KAF2675492.1"/>
    </source>
</evidence>
<organism evidence="3 4">
    <name type="scientific">Microthyrium microscopicum</name>
    <dbReference type="NCBI Taxonomy" id="703497"/>
    <lineage>
        <taxon>Eukaryota</taxon>
        <taxon>Fungi</taxon>
        <taxon>Dikarya</taxon>
        <taxon>Ascomycota</taxon>
        <taxon>Pezizomycotina</taxon>
        <taxon>Dothideomycetes</taxon>
        <taxon>Dothideomycetes incertae sedis</taxon>
        <taxon>Microthyriales</taxon>
        <taxon>Microthyriaceae</taxon>
        <taxon>Microthyrium</taxon>
    </lineage>
</organism>
<feature type="compositionally biased region" description="Basic and acidic residues" evidence="1">
    <location>
        <begin position="499"/>
        <end position="509"/>
    </location>
</feature>
<feature type="compositionally biased region" description="Basic and acidic residues" evidence="1">
    <location>
        <begin position="211"/>
        <end position="222"/>
    </location>
</feature>
<feature type="compositionally biased region" description="Basic and acidic residues" evidence="1">
    <location>
        <begin position="586"/>
        <end position="595"/>
    </location>
</feature>
<accession>A0A6A6UTN4</accession>